<accession>A0ABD3SG94</accession>
<feature type="compositionally biased region" description="Polar residues" evidence="1">
    <location>
        <begin position="219"/>
        <end position="228"/>
    </location>
</feature>
<keyword evidence="2" id="KW-0812">Transmembrane</keyword>
<reference evidence="3 4" key="1">
    <citation type="submission" date="2024-10" db="EMBL/GenBank/DDBJ databases">
        <title>Updated reference genomes for cyclostephanoid diatoms.</title>
        <authorList>
            <person name="Roberts W.R."/>
            <person name="Alverson A.J."/>
        </authorList>
    </citation>
    <scope>NUCLEOTIDE SEQUENCE [LARGE SCALE GENOMIC DNA]</scope>
    <source>
        <strain evidence="3 4">AJA228-03</strain>
    </source>
</reference>
<dbReference type="EMBL" id="JALLPB020000039">
    <property type="protein sequence ID" value="KAL3823390.1"/>
    <property type="molecule type" value="Genomic_DNA"/>
</dbReference>
<proteinExistence type="predicted"/>
<keyword evidence="2" id="KW-0472">Membrane</keyword>
<organism evidence="3 4">
    <name type="scientific">Cyclostephanos tholiformis</name>
    <dbReference type="NCBI Taxonomy" id="382380"/>
    <lineage>
        <taxon>Eukaryota</taxon>
        <taxon>Sar</taxon>
        <taxon>Stramenopiles</taxon>
        <taxon>Ochrophyta</taxon>
        <taxon>Bacillariophyta</taxon>
        <taxon>Coscinodiscophyceae</taxon>
        <taxon>Thalassiosirophycidae</taxon>
        <taxon>Stephanodiscales</taxon>
        <taxon>Stephanodiscaceae</taxon>
        <taxon>Cyclostephanos</taxon>
    </lineage>
</organism>
<name>A0ABD3SG94_9STRA</name>
<feature type="compositionally biased region" description="Basic and acidic residues" evidence="1">
    <location>
        <begin position="241"/>
        <end position="252"/>
    </location>
</feature>
<protein>
    <submittedName>
        <fullName evidence="3">Uncharacterized protein</fullName>
    </submittedName>
</protein>
<gene>
    <name evidence="3" type="ORF">ACHAXA_008885</name>
</gene>
<feature type="region of interest" description="Disordered" evidence="1">
    <location>
        <begin position="199"/>
        <end position="252"/>
    </location>
</feature>
<dbReference type="AlphaFoldDB" id="A0ABD3SG94"/>
<feature type="transmembrane region" description="Helical" evidence="2">
    <location>
        <begin position="18"/>
        <end position="36"/>
    </location>
</feature>
<evidence type="ECO:0000256" key="2">
    <source>
        <dbReference type="SAM" id="Phobius"/>
    </source>
</evidence>
<sequence>MGQINQQTLELLLVDPTMGYVGLGVSSIIWIGAFFYSKQLVSAIWASETTAGEGEEISFAVSTLKLPFLTQPKVLRKVIYNPESNDFDGSGEKVKFIESEIKSTANIFAPGDLALSEDKKKHDAIVRFDGDFSRLRGFVALKEEGENDNGGPLASLLRQKYLMEISSADEVMPNASPFLMRSLVNKDYPLRSVNEDKHFGAKKSINTTGRMLVKKKTGRQSTDNQRPISQLEMARGTLNEAIKRKQKSSEKS</sequence>
<comment type="caution">
    <text evidence="3">The sequence shown here is derived from an EMBL/GenBank/DDBJ whole genome shotgun (WGS) entry which is preliminary data.</text>
</comment>
<evidence type="ECO:0000313" key="4">
    <source>
        <dbReference type="Proteomes" id="UP001530377"/>
    </source>
</evidence>
<keyword evidence="2" id="KW-1133">Transmembrane helix</keyword>
<evidence type="ECO:0000313" key="3">
    <source>
        <dbReference type="EMBL" id="KAL3823390.1"/>
    </source>
</evidence>
<keyword evidence="4" id="KW-1185">Reference proteome</keyword>
<evidence type="ECO:0000256" key="1">
    <source>
        <dbReference type="SAM" id="MobiDB-lite"/>
    </source>
</evidence>
<dbReference type="Proteomes" id="UP001530377">
    <property type="component" value="Unassembled WGS sequence"/>
</dbReference>